<dbReference type="AlphaFoldDB" id="A0AA86SQS8"/>
<evidence type="ECO:0000256" key="2">
    <source>
        <dbReference type="ARBA" id="ARBA00022676"/>
    </source>
</evidence>
<feature type="repeat" description="PPR" evidence="5">
    <location>
        <begin position="873"/>
        <end position="907"/>
    </location>
</feature>
<proteinExistence type="inferred from homology"/>
<keyword evidence="7" id="KW-1185">Reference proteome</keyword>
<sequence length="1058" mass="116816">MANSEEKKHVAVFAFPFGSHPTTLLNLVLKLANAAPNVQFSFIGTDHSNKPLLISKPHIPDNIKFYSISDGIPEGHVPGGHPVERVDLFLKACPENLQKGIDMAVTDTKERVTFWVPFSCSLSAHIYTDLLRHKCNHATGDTLLDFIPGLSKMRVEDLPEDVVNIVEEETLFSKTLASLGSVLPQAKAVVMHFFEELDPPLFVHDMRSKLNCFLYVGFLTISLPLPPLPPSDTDGTGCLSWLDKQKGGSVAYVSFGTVVTPPPHEIVAVAEALEASGFPFLWSLKDHLKGLLPGGFLERTRGNGKVVAWAPQVQVLGHASVGVFVTHSGCNSVLESMSNEVPMICRPFFGDHGFAGRMVEDVWEIGMRVEGRVFNKDGLLKCLRLILVEEEGKRMRTNAEKLKRKLLDAGGPQGKAAQDFNTLVEVQNKVDATVIAVAFRLHLNLENPLACMAFFTRSLLTTVTPTCSSPSHQIKTFLSEGLYHHILQLFTQLHLSAHSSIPFVLPAVIKASSSAKCHAFGTQLHCLALKTGSNSEAVVSNSIITMYAKFSDVESARQVFDTMSQRDPISWNSLINGYLQNGCFEEALEALRDVYLLGLVPKPELLASVVSMCARKTGSRMIGRQIHALVVVDERIGRSVFLSTAFVDFYFRCDDSLMALRVFEGMEVKNEVSWTAMISGCIANQDYDKSFACFRAMQAEGVCPNRVTSIALLPACAKPGFVKHGKEIHGYAFRHGFESCPSFSSALINMYGQCGEPLHLAELIFERSCCRDVVLWSSVIGSYSRRGDSYKALELFNKMRTEETEPNYVTLLAVVSACTDISSLKHGCGLHGYVFKCGFSFSISVGNALINMYAKCGSLDGSQKIFLEMRNRDSVTWCSLINAYGLHGCGKQALQLFYKMNERGVKPDAITFLALLSACNHAGLVAEGQQIFKQVKEDCQISVTIEHYACLVDLLGRSGKLEDALEILRTMPMKPSARVWSSLVSACKLHGRLDIAEMLAPHLIRSEPNNASNYTLLNTIYSEHGHWLDTEQVREAMKLQRLMKCYGFSRIEAGDESF</sequence>
<dbReference type="PROSITE" id="PS51375">
    <property type="entry name" value="PPR"/>
    <property type="match status" value="4"/>
</dbReference>
<dbReference type="PANTHER" id="PTHR47926:SF347">
    <property type="entry name" value="PENTATRICOPEPTIDE REPEAT-CONTAINING PROTEIN"/>
    <property type="match status" value="1"/>
</dbReference>
<dbReference type="Gene3D" id="1.25.40.10">
    <property type="entry name" value="Tetratricopeptide repeat domain"/>
    <property type="match status" value="5"/>
</dbReference>
<evidence type="ECO:0000256" key="5">
    <source>
        <dbReference type="PROSITE-ProRule" id="PRU00708"/>
    </source>
</evidence>
<keyword evidence="2" id="KW-0328">Glycosyltransferase</keyword>
<evidence type="ECO:0000256" key="1">
    <source>
        <dbReference type="ARBA" id="ARBA00009995"/>
    </source>
</evidence>
<dbReference type="FunFam" id="1.25.40.10:FF:000090">
    <property type="entry name" value="Pentatricopeptide repeat-containing protein, chloroplastic"/>
    <property type="match status" value="1"/>
</dbReference>
<dbReference type="Pfam" id="PF00201">
    <property type="entry name" value="UDPGT"/>
    <property type="match status" value="1"/>
</dbReference>
<dbReference type="PANTHER" id="PTHR47926">
    <property type="entry name" value="PENTATRICOPEPTIDE REPEAT-CONTAINING PROTEIN"/>
    <property type="match status" value="1"/>
</dbReference>
<accession>A0AA86SQS8</accession>
<dbReference type="GO" id="GO:0003723">
    <property type="term" value="F:RNA binding"/>
    <property type="evidence" value="ECO:0007669"/>
    <property type="project" value="InterPro"/>
</dbReference>
<dbReference type="GO" id="GO:0008194">
    <property type="term" value="F:UDP-glycosyltransferase activity"/>
    <property type="evidence" value="ECO:0007669"/>
    <property type="project" value="InterPro"/>
</dbReference>
<dbReference type="Gramene" id="rna-AYBTSS11_LOCUS18691">
    <property type="protein sequence ID" value="CAJ1961366.1"/>
    <property type="gene ID" value="gene-AYBTSS11_LOCUS18691"/>
</dbReference>
<dbReference type="NCBIfam" id="TIGR00756">
    <property type="entry name" value="PPR"/>
    <property type="match status" value="4"/>
</dbReference>
<dbReference type="InterPro" id="IPR011990">
    <property type="entry name" value="TPR-like_helical_dom_sf"/>
</dbReference>
<dbReference type="FunFam" id="3.40.50.2000:FF:000784">
    <property type="entry name" value="Uncharacterized protein"/>
    <property type="match status" value="1"/>
</dbReference>
<dbReference type="Pfam" id="PF01535">
    <property type="entry name" value="PPR"/>
    <property type="match status" value="5"/>
</dbReference>
<dbReference type="EMBL" id="OY731403">
    <property type="protein sequence ID" value="CAJ1961366.1"/>
    <property type="molecule type" value="Genomic_DNA"/>
</dbReference>
<dbReference type="GO" id="GO:0009451">
    <property type="term" value="P:RNA modification"/>
    <property type="evidence" value="ECO:0007669"/>
    <property type="project" value="InterPro"/>
</dbReference>
<dbReference type="InterPro" id="IPR002885">
    <property type="entry name" value="PPR_rpt"/>
</dbReference>
<name>A0AA86SQS8_9FABA</name>
<organism evidence="6 7">
    <name type="scientific">Sphenostylis stenocarpa</name>
    <dbReference type="NCBI Taxonomy" id="92480"/>
    <lineage>
        <taxon>Eukaryota</taxon>
        <taxon>Viridiplantae</taxon>
        <taxon>Streptophyta</taxon>
        <taxon>Embryophyta</taxon>
        <taxon>Tracheophyta</taxon>
        <taxon>Spermatophyta</taxon>
        <taxon>Magnoliopsida</taxon>
        <taxon>eudicotyledons</taxon>
        <taxon>Gunneridae</taxon>
        <taxon>Pentapetalae</taxon>
        <taxon>rosids</taxon>
        <taxon>fabids</taxon>
        <taxon>Fabales</taxon>
        <taxon>Fabaceae</taxon>
        <taxon>Papilionoideae</taxon>
        <taxon>50 kb inversion clade</taxon>
        <taxon>NPAAA clade</taxon>
        <taxon>indigoferoid/millettioid clade</taxon>
        <taxon>Phaseoleae</taxon>
        <taxon>Sphenostylis</taxon>
    </lineage>
</organism>
<feature type="repeat" description="PPR" evidence="5">
    <location>
        <begin position="567"/>
        <end position="601"/>
    </location>
</feature>
<dbReference type="InterPro" id="IPR046960">
    <property type="entry name" value="PPR_At4g14850-like_plant"/>
</dbReference>
<keyword evidence="3" id="KW-0808">Transferase</keyword>
<feature type="repeat" description="PPR" evidence="5">
    <location>
        <begin position="772"/>
        <end position="806"/>
    </location>
</feature>
<dbReference type="Pfam" id="PF13041">
    <property type="entry name" value="PPR_2"/>
    <property type="match status" value="2"/>
</dbReference>
<dbReference type="FunFam" id="1.25.40.10:FF:003667">
    <property type="entry name" value="Uncharacterized protein"/>
    <property type="match status" value="1"/>
</dbReference>
<gene>
    <name evidence="6" type="ORF">AYBTSS11_LOCUS18691</name>
</gene>
<protein>
    <submittedName>
        <fullName evidence="6">Uncharacterized protein</fullName>
    </submittedName>
</protein>
<dbReference type="Pfam" id="PF20431">
    <property type="entry name" value="E_motif"/>
    <property type="match status" value="1"/>
</dbReference>
<comment type="similarity">
    <text evidence="1">Belongs to the UDP-glycosyltransferase family.</text>
</comment>
<reference evidence="6" key="1">
    <citation type="submission" date="2023-10" db="EMBL/GenBank/DDBJ databases">
        <authorList>
            <person name="Domelevo Entfellner J.-B."/>
        </authorList>
    </citation>
    <scope>NUCLEOTIDE SEQUENCE</scope>
</reference>
<dbReference type="InterPro" id="IPR035595">
    <property type="entry name" value="UDP_glycos_trans_CS"/>
</dbReference>
<evidence type="ECO:0000256" key="4">
    <source>
        <dbReference type="ARBA" id="ARBA00022737"/>
    </source>
</evidence>
<evidence type="ECO:0000256" key="3">
    <source>
        <dbReference type="ARBA" id="ARBA00022679"/>
    </source>
</evidence>
<feature type="repeat" description="PPR" evidence="5">
    <location>
        <begin position="670"/>
        <end position="704"/>
    </location>
</feature>
<dbReference type="SUPFAM" id="SSF53756">
    <property type="entry name" value="UDP-Glycosyltransferase/glycogen phosphorylase"/>
    <property type="match status" value="1"/>
</dbReference>
<dbReference type="Gene3D" id="3.40.50.2000">
    <property type="entry name" value="Glycogen Phosphorylase B"/>
    <property type="match status" value="3"/>
</dbReference>
<dbReference type="InterPro" id="IPR002213">
    <property type="entry name" value="UDP_glucos_trans"/>
</dbReference>
<keyword evidence="4" id="KW-0677">Repeat</keyword>
<dbReference type="Proteomes" id="UP001189624">
    <property type="component" value="Chromosome 6"/>
</dbReference>
<dbReference type="FunFam" id="3.40.50.2000:FF:000091">
    <property type="entry name" value="Glycosyltransferase"/>
    <property type="match status" value="1"/>
</dbReference>
<evidence type="ECO:0000313" key="6">
    <source>
        <dbReference type="EMBL" id="CAJ1961366.1"/>
    </source>
</evidence>
<dbReference type="InterPro" id="IPR046848">
    <property type="entry name" value="E_motif"/>
</dbReference>
<dbReference type="PROSITE" id="PS00375">
    <property type="entry name" value="UDPGT"/>
    <property type="match status" value="1"/>
</dbReference>
<evidence type="ECO:0000313" key="7">
    <source>
        <dbReference type="Proteomes" id="UP001189624"/>
    </source>
</evidence>
<dbReference type="CDD" id="cd03784">
    <property type="entry name" value="GT1_Gtf-like"/>
    <property type="match status" value="1"/>
</dbReference>